<dbReference type="InterPro" id="IPR013083">
    <property type="entry name" value="Znf_RING/FYVE/PHD"/>
</dbReference>
<evidence type="ECO:0000256" key="4">
    <source>
        <dbReference type="PROSITE-ProRule" id="PRU00146"/>
    </source>
</evidence>
<keyword evidence="1" id="KW-0479">Metal-binding</keyword>
<dbReference type="PROSITE" id="PS01359">
    <property type="entry name" value="ZF_PHD_1"/>
    <property type="match status" value="1"/>
</dbReference>
<dbReference type="InterPro" id="IPR019787">
    <property type="entry name" value="Znf_PHD-finger"/>
</dbReference>
<gene>
    <name evidence="6" type="ORF">AYBTSS11_LOCUS23622</name>
</gene>
<sequence length="142" mass="15369">MEEKPELSCDAEGVCLCCKQTPPPSELLPCHTCEAKWHLPCLPSPPVSSSDSHWDCPDCTGLSCQKAVPESTIVSAIRTVHADSSLTEKQKARKCQELVGGVPQPSEDENHENIFDGTLNCTICNQLPDRPVTVGSSLLLNQ</sequence>
<dbReference type="Gene3D" id="3.30.40.10">
    <property type="entry name" value="Zinc/RING finger domain, C3HC4 (zinc finger)"/>
    <property type="match status" value="1"/>
</dbReference>
<protein>
    <recommendedName>
        <fullName evidence="5">PHD-type domain-containing protein</fullName>
    </recommendedName>
</protein>
<proteinExistence type="predicted"/>
<organism evidence="6 7">
    <name type="scientific">Sphenostylis stenocarpa</name>
    <dbReference type="NCBI Taxonomy" id="92480"/>
    <lineage>
        <taxon>Eukaryota</taxon>
        <taxon>Viridiplantae</taxon>
        <taxon>Streptophyta</taxon>
        <taxon>Embryophyta</taxon>
        <taxon>Tracheophyta</taxon>
        <taxon>Spermatophyta</taxon>
        <taxon>Magnoliopsida</taxon>
        <taxon>eudicotyledons</taxon>
        <taxon>Gunneridae</taxon>
        <taxon>Pentapetalae</taxon>
        <taxon>rosids</taxon>
        <taxon>fabids</taxon>
        <taxon>Fabales</taxon>
        <taxon>Fabaceae</taxon>
        <taxon>Papilionoideae</taxon>
        <taxon>50 kb inversion clade</taxon>
        <taxon>NPAAA clade</taxon>
        <taxon>indigoferoid/millettioid clade</taxon>
        <taxon>Phaseoleae</taxon>
        <taxon>Sphenostylis</taxon>
    </lineage>
</organism>
<dbReference type="PROSITE" id="PS50016">
    <property type="entry name" value="ZF_PHD_2"/>
    <property type="match status" value="1"/>
</dbReference>
<evidence type="ECO:0000313" key="7">
    <source>
        <dbReference type="Proteomes" id="UP001189624"/>
    </source>
</evidence>
<dbReference type="InterPro" id="IPR011011">
    <property type="entry name" value="Znf_FYVE_PHD"/>
</dbReference>
<keyword evidence="7" id="KW-1185">Reference proteome</keyword>
<dbReference type="AlphaFoldDB" id="A0AA86SS67"/>
<name>A0AA86SS67_9FABA</name>
<evidence type="ECO:0000256" key="2">
    <source>
        <dbReference type="ARBA" id="ARBA00022771"/>
    </source>
</evidence>
<keyword evidence="3" id="KW-0862">Zinc</keyword>
<accession>A0AA86SS67</accession>
<reference evidence="6" key="1">
    <citation type="submission" date="2023-10" db="EMBL/GenBank/DDBJ databases">
        <authorList>
            <person name="Domelevo Entfellner J.-B."/>
        </authorList>
    </citation>
    <scope>NUCLEOTIDE SEQUENCE</scope>
</reference>
<evidence type="ECO:0000313" key="6">
    <source>
        <dbReference type="EMBL" id="CAJ1971621.1"/>
    </source>
</evidence>
<evidence type="ECO:0000256" key="1">
    <source>
        <dbReference type="ARBA" id="ARBA00022723"/>
    </source>
</evidence>
<evidence type="ECO:0000256" key="3">
    <source>
        <dbReference type="ARBA" id="ARBA00022833"/>
    </source>
</evidence>
<evidence type="ECO:0000259" key="5">
    <source>
        <dbReference type="PROSITE" id="PS50016"/>
    </source>
</evidence>
<dbReference type="EMBL" id="OY731405">
    <property type="protein sequence ID" value="CAJ1971621.1"/>
    <property type="molecule type" value="Genomic_DNA"/>
</dbReference>
<dbReference type="Gramene" id="rna-AYBTSS11_LOCUS23622">
    <property type="protein sequence ID" value="CAJ1971621.1"/>
    <property type="gene ID" value="gene-AYBTSS11_LOCUS23622"/>
</dbReference>
<dbReference type="InterPro" id="IPR019786">
    <property type="entry name" value="Zinc_finger_PHD-type_CS"/>
</dbReference>
<dbReference type="Proteomes" id="UP001189624">
    <property type="component" value="Chromosome 8"/>
</dbReference>
<feature type="domain" description="PHD-type" evidence="5">
    <location>
        <begin position="12"/>
        <end position="62"/>
    </location>
</feature>
<dbReference type="GO" id="GO:0008270">
    <property type="term" value="F:zinc ion binding"/>
    <property type="evidence" value="ECO:0007669"/>
    <property type="project" value="UniProtKB-KW"/>
</dbReference>
<keyword evidence="2 4" id="KW-0863">Zinc-finger</keyword>
<dbReference type="SUPFAM" id="SSF57903">
    <property type="entry name" value="FYVE/PHD zinc finger"/>
    <property type="match status" value="1"/>
</dbReference>